<evidence type="ECO:0000259" key="9">
    <source>
        <dbReference type="PROSITE" id="PS50893"/>
    </source>
</evidence>
<dbReference type="RefSeq" id="WP_380656666.1">
    <property type="nucleotide sequence ID" value="NZ_JBHRVQ010000001.1"/>
</dbReference>
<evidence type="ECO:0000256" key="1">
    <source>
        <dbReference type="ARBA" id="ARBA00004651"/>
    </source>
</evidence>
<keyword evidence="2 8" id="KW-0812">Transmembrane</keyword>
<evidence type="ECO:0000256" key="8">
    <source>
        <dbReference type="SAM" id="Phobius"/>
    </source>
</evidence>
<dbReference type="InterPro" id="IPR011527">
    <property type="entry name" value="ABC1_TM_dom"/>
</dbReference>
<dbReference type="PANTHER" id="PTHR24221:SF653">
    <property type="entry name" value="TRANSPORT ATP-BINDING PROTEIN CYDC"/>
    <property type="match status" value="1"/>
</dbReference>
<dbReference type="Proteomes" id="UP001595637">
    <property type="component" value="Unassembled WGS sequence"/>
</dbReference>
<feature type="transmembrane region" description="Helical" evidence="8">
    <location>
        <begin position="142"/>
        <end position="162"/>
    </location>
</feature>
<dbReference type="SUPFAM" id="SSF52540">
    <property type="entry name" value="P-loop containing nucleoside triphosphate hydrolases"/>
    <property type="match status" value="1"/>
</dbReference>
<dbReference type="InterPro" id="IPR036640">
    <property type="entry name" value="ABC1_TM_sf"/>
</dbReference>
<dbReference type="Pfam" id="PF00005">
    <property type="entry name" value="ABC_tran"/>
    <property type="match status" value="1"/>
</dbReference>
<dbReference type="PROSITE" id="PS00211">
    <property type="entry name" value="ABC_TRANSPORTER_1"/>
    <property type="match status" value="1"/>
</dbReference>
<keyword evidence="4 11" id="KW-0067">ATP-binding</keyword>
<evidence type="ECO:0000256" key="5">
    <source>
        <dbReference type="ARBA" id="ARBA00022989"/>
    </source>
</evidence>
<evidence type="ECO:0000256" key="7">
    <source>
        <dbReference type="ARBA" id="ARBA00025074"/>
    </source>
</evidence>
<evidence type="ECO:0000256" key="6">
    <source>
        <dbReference type="ARBA" id="ARBA00023136"/>
    </source>
</evidence>
<comment type="subcellular location">
    <subcellularLocation>
        <location evidence="1">Cell membrane</location>
        <topology evidence="1">Multi-pass membrane protein</topology>
    </subcellularLocation>
</comment>
<keyword evidence="3" id="KW-0547">Nucleotide-binding</keyword>
<dbReference type="EMBL" id="JBHRVQ010000001">
    <property type="protein sequence ID" value="MFC3389462.1"/>
    <property type="molecule type" value="Genomic_DNA"/>
</dbReference>
<dbReference type="PANTHER" id="PTHR24221">
    <property type="entry name" value="ATP-BINDING CASSETTE SUB-FAMILY B"/>
    <property type="match status" value="1"/>
</dbReference>
<evidence type="ECO:0000256" key="4">
    <source>
        <dbReference type="ARBA" id="ARBA00022840"/>
    </source>
</evidence>
<keyword evidence="6 8" id="KW-0472">Membrane</keyword>
<dbReference type="PROSITE" id="PS50929">
    <property type="entry name" value="ABC_TM1F"/>
    <property type="match status" value="1"/>
</dbReference>
<evidence type="ECO:0000313" key="11">
    <source>
        <dbReference type="EMBL" id="MFC3389462.1"/>
    </source>
</evidence>
<dbReference type="SMART" id="SM00382">
    <property type="entry name" value="AAA"/>
    <property type="match status" value="1"/>
</dbReference>
<gene>
    <name evidence="11" type="ORF">ACFOEO_12805</name>
</gene>
<organism evidence="11 12">
    <name type="scientific">Salinicoccus sesuvii</name>
    <dbReference type="NCBI Taxonomy" id="868281"/>
    <lineage>
        <taxon>Bacteria</taxon>
        <taxon>Bacillati</taxon>
        <taxon>Bacillota</taxon>
        <taxon>Bacilli</taxon>
        <taxon>Bacillales</taxon>
        <taxon>Staphylococcaceae</taxon>
        <taxon>Salinicoccus</taxon>
    </lineage>
</organism>
<dbReference type="Gene3D" id="3.40.50.300">
    <property type="entry name" value="P-loop containing nucleotide triphosphate hydrolases"/>
    <property type="match status" value="1"/>
</dbReference>
<name>A0ABV7N775_9STAP</name>
<proteinExistence type="predicted"/>
<evidence type="ECO:0000256" key="2">
    <source>
        <dbReference type="ARBA" id="ARBA00022692"/>
    </source>
</evidence>
<feature type="domain" description="ABC transporter" evidence="9">
    <location>
        <begin position="312"/>
        <end position="533"/>
    </location>
</feature>
<accession>A0ABV7N775</accession>
<feature type="transmembrane region" description="Helical" evidence="8">
    <location>
        <begin position="43"/>
        <end position="61"/>
    </location>
</feature>
<dbReference type="InterPro" id="IPR039421">
    <property type="entry name" value="Type_1_exporter"/>
</dbReference>
<feature type="domain" description="ABC transmembrane type-1" evidence="10">
    <location>
        <begin position="14"/>
        <end position="288"/>
    </location>
</feature>
<evidence type="ECO:0000256" key="3">
    <source>
        <dbReference type="ARBA" id="ARBA00022741"/>
    </source>
</evidence>
<dbReference type="Gene3D" id="1.20.1560.10">
    <property type="entry name" value="ABC transporter type 1, transmembrane domain"/>
    <property type="match status" value="1"/>
</dbReference>
<comment type="function">
    <text evidence="7">May be involved in multidrug export. Transmembrane domains (TMD) form a pore in the cell membrane and the ATP-binding domain (NBD) is responsible for energy generation.</text>
</comment>
<dbReference type="GO" id="GO:0005524">
    <property type="term" value="F:ATP binding"/>
    <property type="evidence" value="ECO:0007669"/>
    <property type="project" value="UniProtKB-KW"/>
</dbReference>
<evidence type="ECO:0000259" key="10">
    <source>
        <dbReference type="PROSITE" id="PS50929"/>
    </source>
</evidence>
<dbReference type="InterPro" id="IPR027417">
    <property type="entry name" value="P-loop_NTPase"/>
</dbReference>
<feature type="transmembrane region" description="Helical" evidence="8">
    <location>
        <begin position="118"/>
        <end position="136"/>
    </location>
</feature>
<dbReference type="SUPFAM" id="SSF90123">
    <property type="entry name" value="ABC transporter transmembrane region"/>
    <property type="match status" value="1"/>
</dbReference>
<comment type="caution">
    <text evidence="11">The sequence shown here is derived from an EMBL/GenBank/DDBJ whole genome shotgun (WGS) entry which is preliminary data.</text>
</comment>
<dbReference type="InterPro" id="IPR003593">
    <property type="entry name" value="AAA+_ATPase"/>
</dbReference>
<reference evidence="12" key="1">
    <citation type="journal article" date="2019" name="Int. J. Syst. Evol. Microbiol.">
        <title>The Global Catalogue of Microorganisms (GCM) 10K type strain sequencing project: providing services to taxonomists for standard genome sequencing and annotation.</title>
        <authorList>
            <consortium name="The Broad Institute Genomics Platform"/>
            <consortium name="The Broad Institute Genome Sequencing Center for Infectious Disease"/>
            <person name="Wu L."/>
            <person name="Ma J."/>
        </authorList>
    </citation>
    <scope>NUCLEOTIDE SEQUENCE [LARGE SCALE GENOMIC DNA]</scope>
    <source>
        <strain evidence="12">CCM 7756</strain>
    </source>
</reference>
<keyword evidence="5 8" id="KW-1133">Transmembrane helix</keyword>
<evidence type="ECO:0000313" key="12">
    <source>
        <dbReference type="Proteomes" id="UP001595637"/>
    </source>
</evidence>
<dbReference type="InterPro" id="IPR003439">
    <property type="entry name" value="ABC_transporter-like_ATP-bd"/>
</dbReference>
<keyword evidence="12" id="KW-1185">Reference proteome</keyword>
<dbReference type="PROSITE" id="PS50893">
    <property type="entry name" value="ABC_TRANSPORTER_2"/>
    <property type="match status" value="1"/>
</dbReference>
<sequence>MEYLKSERKQILYSILLGLIGGLVGIALFGLSGYMISLSFFDPPFFVIILIIAVIKLFGMMKGAFRYVERLLSHEATFKLIGRLRLNYFKSTIGSVQDTHSVKFIQKLNQYFEQVENYYIRIIYPYIVAVLISILIMVLAAYVSLGVAAMTAIVAFILLYGIPKVFENRMSKTLEFRDQTDDVLYSKLYHYIHDYTNLFVTGRLDSEGEKLVPGIQSIRKNENKMVLNESLMQLLGQIAQLSAIVLIIVMLYAETPLWVPMIMLIALSYFDLIMPVMNPASQYKTVKAAVSELELEIVDKGIPVESDKISVIEVDDLNFRYPNASLDVLRDISLSIKEGEKHAVIGSSGSGKTTLINQIIDHNPAVTLYDKSGQIISDGTDARVSVMPQQLDFYNASVMDNITMFGHIERDRSAIESDLKLLEMSYYKPDTMIEFTGRLSGGEQKRLQFIRMLAEDKSWWIMDEPTARLDDRLKQKMWDYILSKPTVIVSTHDLSRLDSFDYIHYMEQGRIIESGTYGDLMQRHGQVHQAVQRFKDFL</sequence>
<dbReference type="InterPro" id="IPR017871">
    <property type="entry name" value="ABC_transporter-like_CS"/>
</dbReference>
<dbReference type="CDD" id="cd03228">
    <property type="entry name" value="ABCC_MRP_Like"/>
    <property type="match status" value="1"/>
</dbReference>
<protein>
    <submittedName>
        <fullName evidence="11">ATP-binding cassette domain-containing protein</fullName>
    </submittedName>
</protein>
<feature type="transmembrane region" description="Helical" evidence="8">
    <location>
        <begin position="12"/>
        <end position="37"/>
    </location>
</feature>